<dbReference type="RefSeq" id="WP_201810281.1">
    <property type="nucleotide sequence ID" value="NZ_JAERRI010000024.1"/>
</dbReference>
<name>A0ABS1N1S5_9ACTN</name>
<dbReference type="PANTHER" id="PTHR43233">
    <property type="entry name" value="FAMILY N-ACETYLTRANSFERASE, PUTATIVE (AFU_ORTHOLOGUE AFUA_6G03350)-RELATED"/>
    <property type="match status" value="1"/>
</dbReference>
<evidence type="ECO:0000313" key="3">
    <source>
        <dbReference type="Proteomes" id="UP000629371"/>
    </source>
</evidence>
<reference evidence="2 3" key="1">
    <citation type="submission" date="2021-01" db="EMBL/GenBank/DDBJ databases">
        <title>WGS of actinomycetes isolated from Thailand.</title>
        <authorList>
            <person name="Thawai C."/>
        </authorList>
    </citation>
    <scope>NUCLEOTIDE SEQUENCE [LARGE SCALE GENOMIC DNA]</scope>
    <source>
        <strain evidence="2 3">CH9-7</strain>
    </source>
</reference>
<evidence type="ECO:0000259" key="1">
    <source>
        <dbReference type="PROSITE" id="PS51186"/>
    </source>
</evidence>
<comment type="caution">
    <text evidence="2">The sequence shown here is derived from an EMBL/GenBank/DDBJ whole genome shotgun (WGS) entry which is preliminary data.</text>
</comment>
<dbReference type="Pfam" id="PF13673">
    <property type="entry name" value="Acetyltransf_10"/>
    <property type="match status" value="1"/>
</dbReference>
<organism evidence="2 3">
    <name type="scientific">Streptomyces siderophoricus</name>
    <dbReference type="NCBI Taxonomy" id="2802281"/>
    <lineage>
        <taxon>Bacteria</taxon>
        <taxon>Bacillati</taxon>
        <taxon>Actinomycetota</taxon>
        <taxon>Actinomycetes</taxon>
        <taxon>Kitasatosporales</taxon>
        <taxon>Streptomycetaceae</taxon>
        <taxon>Streptomyces</taxon>
    </lineage>
</organism>
<feature type="domain" description="N-acetyltransferase" evidence="1">
    <location>
        <begin position="4"/>
        <end position="145"/>
    </location>
</feature>
<dbReference type="InterPro" id="IPR000182">
    <property type="entry name" value="GNAT_dom"/>
</dbReference>
<keyword evidence="3" id="KW-1185">Reference proteome</keyword>
<dbReference type="Proteomes" id="UP000629371">
    <property type="component" value="Unassembled WGS sequence"/>
</dbReference>
<dbReference type="InterPro" id="IPR053144">
    <property type="entry name" value="Acetyltransferase_Butenolide"/>
</dbReference>
<proteinExistence type="predicted"/>
<evidence type="ECO:0000313" key="2">
    <source>
        <dbReference type="EMBL" id="MBL1094026.1"/>
    </source>
</evidence>
<dbReference type="SUPFAM" id="SSF55729">
    <property type="entry name" value="Acyl-CoA N-acyltransferases (Nat)"/>
    <property type="match status" value="1"/>
</dbReference>
<dbReference type="CDD" id="cd04301">
    <property type="entry name" value="NAT_SF"/>
    <property type="match status" value="1"/>
</dbReference>
<dbReference type="EMBL" id="JAERRI010000024">
    <property type="protein sequence ID" value="MBL1094026.1"/>
    <property type="molecule type" value="Genomic_DNA"/>
</dbReference>
<gene>
    <name evidence="2" type="ORF">JK360_32740</name>
</gene>
<dbReference type="InterPro" id="IPR016181">
    <property type="entry name" value="Acyl_CoA_acyltransferase"/>
</dbReference>
<dbReference type="Gene3D" id="3.40.630.30">
    <property type="match status" value="1"/>
</dbReference>
<accession>A0ABS1N1S5</accession>
<sequence>MQTTTIRRAIAQDAECLTSLIQESSAYQGQYASIISGYRVTAEYIAWHRVFVAVDASDQILGFYSLVLEPPELDLAFVADEAQGLGIGRHLVGHMVGQAGQAGLANVRVVAHPPAEKFYRRLGAQRVGTVAPSPPKVAWERPELQFAIPTRSRACRTSWPRPGVF</sequence>
<dbReference type="PANTHER" id="PTHR43233:SF1">
    <property type="entry name" value="FAMILY N-ACETYLTRANSFERASE, PUTATIVE (AFU_ORTHOLOGUE AFUA_6G03350)-RELATED"/>
    <property type="match status" value="1"/>
</dbReference>
<dbReference type="PROSITE" id="PS51186">
    <property type="entry name" value="GNAT"/>
    <property type="match status" value="1"/>
</dbReference>
<protein>
    <submittedName>
        <fullName evidence="2">GNAT family N-acetyltransferase</fullName>
    </submittedName>
</protein>